<keyword evidence="2" id="KW-1185">Reference proteome</keyword>
<name>A0ABV5T0F0_9MICO</name>
<gene>
    <name evidence="1" type="ORF">ACFFPJ_09760</name>
</gene>
<dbReference type="EMBL" id="JBHMBE010000003">
    <property type="protein sequence ID" value="MFB9646083.1"/>
    <property type="molecule type" value="Genomic_DNA"/>
</dbReference>
<dbReference type="RefSeq" id="WP_344712770.1">
    <property type="nucleotide sequence ID" value="NZ_BAAAWH010000001.1"/>
</dbReference>
<reference evidence="1 2" key="1">
    <citation type="submission" date="2024-09" db="EMBL/GenBank/DDBJ databases">
        <authorList>
            <person name="Sun Q."/>
            <person name="Mori K."/>
        </authorList>
    </citation>
    <scope>NUCLEOTIDE SEQUENCE [LARGE SCALE GENOMIC DNA]</scope>
    <source>
        <strain evidence="1 2">JCM 1342</strain>
    </source>
</reference>
<evidence type="ECO:0000313" key="2">
    <source>
        <dbReference type="Proteomes" id="UP001589611"/>
    </source>
</evidence>
<proteinExistence type="predicted"/>
<dbReference type="Proteomes" id="UP001589611">
    <property type="component" value="Unassembled WGS sequence"/>
</dbReference>
<organism evidence="1 2">
    <name type="scientific">Microbacterium terregens</name>
    <dbReference type="NCBI Taxonomy" id="69363"/>
    <lineage>
        <taxon>Bacteria</taxon>
        <taxon>Bacillati</taxon>
        <taxon>Actinomycetota</taxon>
        <taxon>Actinomycetes</taxon>
        <taxon>Micrococcales</taxon>
        <taxon>Microbacteriaceae</taxon>
        <taxon>Microbacterium</taxon>
    </lineage>
</organism>
<protein>
    <submittedName>
        <fullName evidence="1">Uncharacterized protein</fullName>
    </submittedName>
</protein>
<accession>A0ABV5T0F0</accession>
<sequence length="55" mass="5839">MEQTAPQDDEQEDLLSTLEVIEAQPLASRAAAYEGLHDAIARRLESGPAGTSAQS</sequence>
<comment type="caution">
    <text evidence="1">The sequence shown here is derived from an EMBL/GenBank/DDBJ whole genome shotgun (WGS) entry which is preliminary data.</text>
</comment>
<evidence type="ECO:0000313" key="1">
    <source>
        <dbReference type="EMBL" id="MFB9646083.1"/>
    </source>
</evidence>